<keyword evidence="9" id="KW-0472">Membrane</keyword>
<dbReference type="InterPro" id="IPR005467">
    <property type="entry name" value="His_kinase_dom"/>
</dbReference>
<keyword evidence="9" id="KW-1133">Transmembrane helix</keyword>
<feature type="transmembrane region" description="Helical" evidence="9">
    <location>
        <begin position="104"/>
        <end position="127"/>
    </location>
</feature>
<organism evidence="11 12">
    <name type="scientific">Paenibacillus prosopidis</name>
    <dbReference type="NCBI Taxonomy" id="630520"/>
    <lineage>
        <taxon>Bacteria</taxon>
        <taxon>Bacillati</taxon>
        <taxon>Bacillota</taxon>
        <taxon>Bacilli</taxon>
        <taxon>Bacillales</taxon>
        <taxon>Paenibacillaceae</taxon>
        <taxon>Paenibacillus</taxon>
    </lineage>
</organism>
<accession>A0A368W8S9</accession>
<comment type="caution">
    <text evidence="11">The sequence shown here is derived from an EMBL/GenBank/DDBJ whole genome shotgun (WGS) entry which is preliminary data.</text>
</comment>
<evidence type="ECO:0000256" key="1">
    <source>
        <dbReference type="ARBA" id="ARBA00000085"/>
    </source>
</evidence>
<dbReference type="PROSITE" id="PS50109">
    <property type="entry name" value="HIS_KIN"/>
    <property type="match status" value="1"/>
</dbReference>
<dbReference type="PANTHER" id="PTHR43065">
    <property type="entry name" value="SENSOR HISTIDINE KINASE"/>
    <property type="match status" value="1"/>
</dbReference>
<dbReference type="InterPro" id="IPR036890">
    <property type="entry name" value="HATPase_C_sf"/>
</dbReference>
<feature type="transmembrane region" description="Helical" evidence="9">
    <location>
        <begin position="139"/>
        <end position="158"/>
    </location>
</feature>
<keyword evidence="5" id="KW-0547">Nucleotide-binding</keyword>
<feature type="domain" description="Histidine kinase" evidence="10">
    <location>
        <begin position="257"/>
        <end position="469"/>
    </location>
</feature>
<evidence type="ECO:0000259" key="10">
    <source>
        <dbReference type="PROSITE" id="PS50109"/>
    </source>
</evidence>
<dbReference type="RefSeq" id="WP_181873307.1">
    <property type="nucleotide sequence ID" value="NZ_QPJD01000001.1"/>
</dbReference>
<feature type="transmembrane region" description="Helical" evidence="9">
    <location>
        <begin position="170"/>
        <end position="189"/>
    </location>
</feature>
<feature type="transmembrane region" description="Helical" evidence="9">
    <location>
        <begin position="34"/>
        <end position="56"/>
    </location>
</feature>
<dbReference type="AlphaFoldDB" id="A0A368W8S9"/>
<keyword evidence="6 11" id="KW-0418">Kinase</keyword>
<protein>
    <recommendedName>
        <fullName evidence="2">histidine kinase</fullName>
        <ecNumber evidence="2">2.7.13.3</ecNumber>
    </recommendedName>
</protein>
<reference evidence="11 12" key="1">
    <citation type="submission" date="2018-07" db="EMBL/GenBank/DDBJ databases">
        <title>Genomic Encyclopedia of Type Strains, Phase III (KMG-III): the genomes of soil and plant-associated and newly described type strains.</title>
        <authorList>
            <person name="Whitman W."/>
        </authorList>
    </citation>
    <scope>NUCLEOTIDE SEQUENCE [LARGE SCALE GENOMIC DNA]</scope>
    <source>
        <strain evidence="11 12">CECT 7506</strain>
    </source>
</reference>
<keyword evidence="7" id="KW-0067">ATP-binding</keyword>
<dbReference type="EMBL" id="QPJD01000001">
    <property type="protein sequence ID" value="RCW51979.1"/>
    <property type="molecule type" value="Genomic_DNA"/>
</dbReference>
<dbReference type="PANTHER" id="PTHR43065:SF10">
    <property type="entry name" value="PEROXIDE STRESS-ACTIVATED HISTIDINE KINASE MAK3"/>
    <property type="match status" value="1"/>
</dbReference>
<evidence type="ECO:0000313" key="12">
    <source>
        <dbReference type="Proteomes" id="UP000252415"/>
    </source>
</evidence>
<feature type="transmembrane region" description="Helical" evidence="9">
    <location>
        <begin position="6"/>
        <end position="22"/>
    </location>
</feature>
<evidence type="ECO:0000256" key="2">
    <source>
        <dbReference type="ARBA" id="ARBA00012438"/>
    </source>
</evidence>
<dbReference type="GO" id="GO:0004673">
    <property type="term" value="F:protein histidine kinase activity"/>
    <property type="evidence" value="ECO:0007669"/>
    <property type="project" value="UniProtKB-EC"/>
</dbReference>
<feature type="transmembrane region" description="Helical" evidence="9">
    <location>
        <begin position="209"/>
        <end position="228"/>
    </location>
</feature>
<dbReference type="Proteomes" id="UP000252415">
    <property type="component" value="Unassembled WGS sequence"/>
</dbReference>
<evidence type="ECO:0000256" key="9">
    <source>
        <dbReference type="SAM" id="Phobius"/>
    </source>
</evidence>
<keyword evidence="3" id="KW-0597">Phosphoprotein</keyword>
<sequence>MVILYCTIFLSLWTIGTVLLVNNSGNPHTRWFSLFLFVTGLASFSVVLNVQVLPWMRMSSIFSPEAIEYVRLFSMVAWGVEYHFLPYLLLICSLVFTRLFRRKAIILFSLVTPVPIIVYLAAVPPLYPELQLGGHPLSRIISGVYFLAALAIYWLRYLTEQNASHKKNSFRTAVAIIPCISFLYATDYIGIERVIISREGMEITGSNMWQFNFIIALVFAAFFIYYGMKYGFMGIKLRIERQKIDYSMKNLTQGALILNHTIKNEVQKINYLSSRMRDSVVHNDKEEMLHNLAHLDQVSEHILNMMNQIKERTGDIVLYEEEHRMADVLEYSLMALEPMMQAKQISIHKDVQCDPVILCDKSHIKEVLNNLLVNALDAIEPGNGKISISLLGAKKEVVIWIKDNGAGISAESAARMFDPFFTTKKGVSNYGLGLNYCYGVMQKHGGSIRLVETEQGKGTCMELRFPAKRVRMIKIPDRSAALRVGV</sequence>
<dbReference type="EC" id="2.7.13.3" evidence="2"/>
<evidence type="ECO:0000256" key="4">
    <source>
        <dbReference type="ARBA" id="ARBA00022679"/>
    </source>
</evidence>
<dbReference type="GO" id="GO:0000160">
    <property type="term" value="P:phosphorelay signal transduction system"/>
    <property type="evidence" value="ECO:0007669"/>
    <property type="project" value="UniProtKB-KW"/>
</dbReference>
<dbReference type="GO" id="GO:0005524">
    <property type="term" value="F:ATP binding"/>
    <property type="evidence" value="ECO:0007669"/>
    <property type="project" value="UniProtKB-KW"/>
</dbReference>
<keyword evidence="4" id="KW-0808">Transferase</keyword>
<proteinExistence type="predicted"/>
<dbReference type="SMART" id="SM00387">
    <property type="entry name" value="HATPase_c"/>
    <property type="match status" value="1"/>
</dbReference>
<evidence type="ECO:0000256" key="3">
    <source>
        <dbReference type="ARBA" id="ARBA00022553"/>
    </source>
</evidence>
<dbReference type="InterPro" id="IPR003594">
    <property type="entry name" value="HATPase_dom"/>
</dbReference>
<dbReference type="SUPFAM" id="SSF55874">
    <property type="entry name" value="ATPase domain of HSP90 chaperone/DNA topoisomerase II/histidine kinase"/>
    <property type="match status" value="1"/>
</dbReference>
<keyword evidence="12" id="KW-1185">Reference proteome</keyword>
<dbReference type="Pfam" id="PF02518">
    <property type="entry name" value="HATPase_c"/>
    <property type="match status" value="1"/>
</dbReference>
<feature type="transmembrane region" description="Helical" evidence="9">
    <location>
        <begin position="76"/>
        <end position="97"/>
    </location>
</feature>
<evidence type="ECO:0000256" key="5">
    <source>
        <dbReference type="ARBA" id="ARBA00022741"/>
    </source>
</evidence>
<dbReference type="Gene3D" id="3.30.565.10">
    <property type="entry name" value="Histidine kinase-like ATPase, C-terminal domain"/>
    <property type="match status" value="1"/>
</dbReference>
<evidence type="ECO:0000256" key="7">
    <source>
        <dbReference type="ARBA" id="ARBA00022840"/>
    </source>
</evidence>
<evidence type="ECO:0000256" key="6">
    <source>
        <dbReference type="ARBA" id="ARBA00022777"/>
    </source>
</evidence>
<gene>
    <name evidence="11" type="ORF">DFP97_101325</name>
</gene>
<name>A0A368W8S9_9BACL</name>
<comment type="catalytic activity">
    <reaction evidence="1">
        <text>ATP + protein L-histidine = ADP + protein N-phospho-L-histidine.</text>
        <dbReference type="EC" id="2.7.13.3"/>
    </reaction>
</comment>
<keyword evidence="9" id="KW-0812">Transmembrane</keyword>
<dbReference type="PRINTS" id="PR00344">
    <property type="entry name" value="BCTRLSENSOR"/>
</dbReference>
<dbReference type="InterPro" id="IPR004358">
    <property type="entry name" value="Sig_transdc_His_kin-like_C"/>
</dbReference>
<evidence type="ECO:0000313" key="11">
    <source>
        <dbReference type="EMBL" id="RCW51979.1"/>
    </source>
</evidence>
<evidence type="ECO:0000256" key="8">
    <source>
        <dbReference type="ARBA" id="ARBA00023012"/>
    </source>
</evidence>
<keyword evidence="8" id="KW-0902">Two-component regulatory system</keyword>